<evidence type="ECO:0000313" key="3">
    <source>
        <dbReference type="EMBL" id="KHN74725.1"/>
    </source>
</evidence>
<dbReference type="SMART" id="SM00404">
    <property type="entry name" value="PTPc_motif"/>
    <property type="match status" value="1"/>
</dbReference>
<dbReference type="Proteomes" id="UP000031036">
    <property type="component" value="Unassembled WGS sequence"/>
</dbReference>
<keyword evidence="3" id="KW-0675">Receptor</keyword>
<gene>
    <name evidence="3" type="primary">PTPRS</name>
    <name evidence="3" type="ORF">Tcan_14702</name>
</gene>
<dbReference type="PRINTS" id="PR00700">
    <property type="entry name" value="PRTYPHPHTASE"/>
</dbReference>
<evidence type="ECO:0000313" key="4">
    <source>
        <dbReference type="Proteomes" id="UP000031036"/>
    </source>
</evidence>
<feature type="domain" description="Tyrosine-protein phosphatase" evidence="1">
    <location>
        <begin position="146"/>
        <end position="405"/>
    </location>
</feature>
<dbReference type="PROSITE" id="PS50055">
    <property type="entry name" value="TYR_PHOSPHATASE_PTP"/>
    <property type="match status" value="1"/>
</dbReference>
<dbReference type="InterPro" id="IPR000242">
    <property type="entry name" value="PTP_cat"/>
</dbReference>
<dbReference type="Gene3D" id="3.90.190.10">
    <property type="entry name" value="Protein tyrosine phosphatase superfamily"/>
    <property type="match status" value="1"/>
</dbReference>
<dbReference type="PROSITE" id="PS50056">
    <property type="entry name" value="TYR_PHOSPHATASE_2"/>
    <property type="match status" value="1"/>
</dbReference>
<reference evidence="3 4" key="1">
    <citation type="submission" date="2014-11" db="EMBL/GenBank/DDBJ databases">
        <title>Genetic blueprint of the zoonotic pathogen Toxocara canis.</title>
        <authorList>
            <person name="Zhu X.-Q."/>
            <person name="Korhonen P.K."/>
            <person name="Cai H."/>
            <person name="Young N.D."/>
            <person name="Nejsum P."/>
            <person name="von Samson-Himmelstjerna G."/>
            <person name="Boag P.R."/>
            <person name="Tan P."/>
            <person name="Li Q."/>
            <person name="Min J."/>
            <person name="Yang Y."/>
            <person name="Wang X."/>
            <person name="Fang X."/>
            <person name="Hall R.S."/>
            <person name="Hofmann A."/>
            <person name="Sternberg P.W."/>
            <person name="Jex A.R."/>
            <person name="Gasser R.B."/>
        </authorList>
    </citation>
    <scope>NUCLEOTIDE SEQUENCE [LARGE SCALE GENOMIC DNA]</scope>
    <source>
        <strain evidence="3">PN_DK_2014</strain>
    </source>
</reference>
<dbReference type="GO" id="GO:0004725">
    <property type="term" value="F:protein tyrosine phosphatase activity"/>
    <property type="evidence" value="ECO:0007669"/>
    <property type="project" value="InterPro"/>
</dbReference>
<dbReference type="EMBL" id="JPKZ01002830">
    <property type="protein sequence ID" value="KHN74725.1"/>
    <property type="molecule type" value="Genomic_DNA"/>
</dbReference>
<dbReference type="AlphaFoldDB" id="A0A0B2V0V1"/>
<dbReference type="SUPFAM" id="SSF52799">
    <property type="entry name" value="(Phosphotyrosine protein) phosphatases II"/>
    <property type="match status" value="1"/>
</dbReference>
<dbReference type="InterPro" id="IPR003595">
    <property type="entry name" value="Tyr_Pase_cat"/>
</dbReference>
<dbReference type="InterPro" id="IPR029021">
    <property type="entry name" value="Prot-tyrosine_phosphatase-like"/>
</dbReference>
<dbReference type="PANTHER" id="PTHR46163">
    <property type="entry name" value="TYROSINE-PROTEIN PHOSPHATASE-RELATED"/>
    <property type="match status" value="1"/>
</dbReference>
<evidence type="ECO:0000259" key="2">
    <source>
        <dbReference type="PROSITE" id="PS50056"/>
    </source>
</evidence>
<dbReference type="STRING" id="6265.A0A0B2V0V1"/>
<organism evidence="3 4">
    <name type="scientific">Toxocara canis</name>
    <name type="common">Canine roundworm</name>
    <dbReference type="NCBI Taxonomy" id="6265"/>
    <lineage>
        <taxon>Eukaryota</taxon>
        <taxon>Metazoa</taxon>
        <taxon>Ecdysozoa</taxon>
        <taxon>Nematoda</taxon>
        <taxon>Chromadorea</taxon>
        <taxon>Rhabditida</taxon>
        <taxon>Spirurina</taxon>
        <taxon>Ascaridomorpha</taxon>
        <taxon>Ascaridoidea</taxon>
        <taxon>Toxocaridae</taxon>
        <taxon>Toxocara</taxon>
    </lineage>
</organism>
<proteinExistence type="predicted"/>
<dbReference type="OrthoDB" id="8815311at2759"/>
<feature type="domain" description="Tyrosine specific protein phosphatases" evidence="2">
    <location>
        <begin position="329"/>
        <end position="396"/>
    </location>
</feature>
<dbReference type="CDD" id="cd00047">
    <property type="entry name" value="PTPc"/>
    <property type="match status" value="1"/>
</dbReference>
<dbReference type="InterPro" id="IPR000387">
    <property type="entry name" value="Tyr_Pase_dom"/>
</dbReference>
<evidence type="ECO:0000259" key="1">
    <source>
        <dbReference type="PROSITE" id="PS50055"/>
    </source>
</evidence>
<accession>A0A0B2V0V1</accession>
<dbReference type="PANTHER" id="PTHR46163:SF5">
    <property type="entry name" value="TYROSINE-PROTEIN PHOSPHATASE"/>
    <property type="match status" value="1"/>
</dbReference>
<protein>
    <submittedName>
        <fullName evidence="3">Receptor-type tyrosine-protein phosphatase S</fullName>
    </submittedName>
</protein>
<dbReference type="Pfam" id="PF00102">
    <property type="entry name" value="Y_phosphatase"/>
    <property type="match status" value="1"/>
</dbReference>
<name>A0A0B2V0V1_TOXCA</name>
<sequence length="434" mass="49431">MSNDVYFVDAMSKVLHQCRGRQQGFVGHVIKVSDGLACERSVIFFGIHHMQRFFALLKYNNFCWTCYEGFPISLDMPAKGEEERRCRKAALANIVQRFGSRVREALMTASEAISNAVAEAEQATTTPVESMSRFVREMNEKGMSGLAAEYHTIDYDDSPSGTHKAFMMNMPKNRYSDVYCIDETRVPLRIGGSASGDYIHANYVVFPELHNKFICTQGPLHTTRDDFWRMVYQERAETILMLCRPAEEGKPKCAVYWPEAGEKMELETVTVEYVGEEKTEFDTVLFRVQLNEPYKTATNGLDPLVVKQHRWSTWPDRGIPNHESAMVPLKLLSYVRETRAPCVVHCSAGIGRTGTVIAIEMGIRRFLDGRRVDLATLIKDLRKKRAQCIQTEIQYLYVGRVLVEFALSSGEQLSTDARQAAENFLKEYDSKCKK</sequence>
<keyword evidence="4" id="KW-1185">Reference proteome</keyword>
<dbReference type="PROSITE" id="PS00383">
    <property type="entry name" value="TYR_PHOSPHATASE_1"/>
    <property type="match status" value="1"/>
</dbReference>
<dbReference type="InterPro" id="IPR016130">
    <property type="entry name" value="Tyr_Pase_AS"/>
</dbReference>
<dbReference type="OMA" id="KRAQCIQ"/>
<dbReference type="InterPro" id="IPR052782">
    <property type="entry name" value="Oocyte-zygote_transition_reg"/>
</dbReference>
<comment type="caution">
    <text evidence="3">The sequence shown here is derived from an EMBL/GenBank/DDBJ whole genome shotgun (WGS) entry which is preliminary data.</text>
</comment>
<dbReference type="SMART" id="SM00194">
    <property type="entry name" value="PTPc"/>
    <property type="match status" value="1"/>
</dbReference>